<evidence type="ECO:0008006" key="5">
    <source>
        <dbReference type="Google" id="ProtNLM"/>
    </source>
</evidence>
<reference evidence="3 4" key="1">
    <citation type="submission" date="2017-09" db="EMBL/GenBank/DDBJ databases">
        <title>Genome sequencing of Besnoitia besnoiti strain Bb-Ger1.</title>
        <authorList>
            <person name="Schares G."/>
            <person name="Venepally P."/>
            <person name="Lorenzi H.A."/>
        </authorList>
    </citation>
    <scope>NUCLEOTIDE SEQUENCE [LARGE SCALE GENOMIC DNA]</scope>
    <source>
        <strain evidence="3 4">Bb-Ger1</strain>
    </source>
</reference>
<keyword evidence="2" id="KW-1133">Transmembrane helix</keyword>
<feature type="region of interest" description="Disordered" evidence="1">
    <location>
        <begin position="383"/>
        <end position="402"/>
    </location>
</feature>
<feature type="compositionally biased region" description="Low complexity" evidence="1">
    <location>
        <begin position="386"/>
        <end position="399"/>
    </location>
</feature>
<keyword evidence="2" id="KW-0812">Transmembrane</keyword>
<feature type="compositionally biased region" description="Low complexity" evidence="1">
    <location>
        <begin position="539"/>
        <end position="549"/>
    </location>
</feature>
<feature type="region of interest" description="Disordered" evidence="1">
    <location>
        <begin position="534"/>
        <end position="566"/>
    </location>
</feature>
<feature type="region of interest" description="Disordered" evidence="1">
    <location>
        <begin position="190"/>
        <end position="285"/>
    </location>
</feature>
<evidence type="ECO:0000313" key="3">
    <source>
        <dbReference type="EMBL" id="PFH32585.1"/>
    </source>
</evidence>
<dbReference type="OrthoDB" id="346562at2759"/>
<dbReference type="GeneID" id="40306259"/>
<evidence type="ECO:0000256" key="1">
    <source>
        <dbReference type="SAM" id="MobiDB-lite"/>
    </source>
</evidence>
<protein>
    <recommendedName>
        <fullName evidence="5">Transmembrane protein</fullName>
    </recommendedName>
</protein>
<evidence type="ECO:0000256" key="2">
    <source>
        <dbReference type="SAM" id="Phobius"/>
    </source>
</evidence>
<gene>
    <name evidence="3" type="ORF">BESB_011970</name>
</gene>
<comment type="caution">
    <text evidence="3">The sequence shown here is derived from an EMBL/GenBank/DDBJ whole genome shotgun (WGS) entry which is preliminary data.</text>
</comment>
<dbReference type="EMBL" id="NWUJ01000010">
    <property type="protein sequence ID" value="PFH32585.1"/>
    <property type="molecule type" value="Genomic_DNA"/>
</dbReference>
<feature type="compositionally biased region" description="Basic and acidic residues" evidence="1">
    <location>
        <begin position="263"/>
        <end position="276"/>
    </location>
</feature>
<dbReference type="PANTHER" id="PTHR36329">
    <property type="entry name" value="TRANSMEMBRANE PROTEIN"/>
    <property type="match status" value="1"/>
</dbReference>
<feature type="transmembrane region" description="Helical" evidence="2">
    <location>
        <begin position="815"/>
        <end position="833"/>
    </location>
</feature>
<feature type="compositionally biased region" description="Basic and acidic residues" evidence="1">
    <location>
        <begin position="425"/>
        <end position="434"/>
    </location>
</feature>
<keyword evidence="2" id="KW-0472">Membrane</keyword>
<dbReference type="PANTHER" id="PTHR36329:SF1">
    <property type="entry name" value="TRANSMEMBRANE PROTEIN"/>
    <property type="match status" value="1"/>
</dbReference>
<feature type="region of interest" description="Disordered" evidence="1">
    <location>
        <begin position="499"/>
        <end position="519"/>
    </location>
</feature>
<sequence>MQALPGCRACDRLLSPLCGGLAICWALHVFVSFPTVAARLIITYPDTLVTYPPILETYFAPWSKNFTTVSGRMRYFPNTCDLEHYFYRDVSDLESDPSSVFKDLRAFHRVASPDEAASSLASSFLGAANVSESRALTGSEQQMAARDARGRTRVRSAFRRLEETLFARAPATLPWVPAVSEADANWRASQQTQALAAAQAEEALTAANQARRDSPVSKPTSRSEHSEGGASLEKDAEELSEHAPREVSYSSFTSSQSPPSPQEESRPAVREPHTDHPPCLSSLSPPRPCPDCPGCTTGAATSAVHWSAASLAFLGSLSAYIPLSSHFPPPQYILSRRGVFSLAADVRSAYGQGLSSLPSPSPATLAVDASSAQSLVFPVGQGRMHPSSSWTSSPAASAPEEVEAAHVGALATGLVSGAGGSESGKGGDVRRQEEELSPGSSEALSASRVGSGGRSPSFASSLLRVISTAAPWLQMTVSTQGVVNAPALRSWLFGQFSDDAKPVNPSGERREADATPPSPAVSPLVSLFFSSPASSVTRPPAAKPGAAAGEEVRQQGEADIRSLTPASSSSVASAAFAKEEEVRAKRAGEFRGDNKALWFFDECNNPRDVERLVNAANTNGVGALIFTNTTFSSYPLTSTRSFASLEGWKGLLQASVARPQPLMPVLSVPDSRLSREIKERLRGGDLVEVDIDMLPADYVNCALLQPVKWASLVFIPLWAAPTLLWYLLCNYMPAYDVSPLHRLLLLPPLLKTLFAIAAFGFYAQCPNYMGTSTQYIMMAYMGLNTIFNTIFYGILLLLAKGFMVTREVFGRKESLSLAVLVSLVYIITSVNQVEEAETLPALLLLYTALLATVLTSAARNMRHLQLRLAYVRLVQVQDWEEALKVKLRMFRSLYRLSAVFFLLQIAQKIFLFEILDRQDISEIAGSTFEWIFFLLLSAVFRPREEILYFSLMQRTPESHTILPMYATGPLLPRSAEAGAEGLFEGDEPFSLLLPPVASEAPQTVWSRMKSAFSRLFSGSAFAADHELGVPGVRQDGDVFAGPAPLRGEDGSDHNGAGPIVILNPAAHEEEASGYFSLQHIVVGTLVPTPSKNVAGDLVRSSQSSEMSPFGCQPSVSLPVHPATPPILSLLTPQLTAMDLYGLGFRL</sequence>
<feature type="transmembrane region" description="Helical" evidence="2">
    <location>
        <begin position="839"/>
        <end position="858"/>
    </location>
</feature>
<feature type="transmembrane region" description="Helical" evidence="2">
    <location>
        <begin position="893"/>
        <end position="911"/>
    </location>
</feature>
<feature type="transmembrane region" description="Helical" evidence="2">
    <location>
        <begin position="709"/>
        <end position="731"/>
    </location>
</feature>
<dbReference type="VEuPathDB" id="ToxoDB:BESB_011970"/>
<dbReference type="KEGG" id="bbes:BESB_011970"/>
<feature type="transmembrane region" description="Helical" evidence="2">
    <location>
        <begin position="743"/>
        <end position="763"/>
    </location>
</feature>
<dbReference type="RefSeq" id="XP_029216594.1">
    <property type="nucleotide sequence ID" value="XM_029359927.1"/>
</dbReference>
<feature type="compositionally biased region" description="Low complexity" evidence="1">
    <location>
        <begin position="190"/>
        <end position="209"/>
    </location>
</feature>
<feature type="compositionally biased region" description="Basic and acidic residues" evidence="1">
    <location>
        <begin position="210"/>
        <end position="245"/>
    </location>
</feature>
<dbReference type="Proteomes" id="UP000224006">
    <property type="component" value="Chromosome IX"/>
</dbReference>
<dbReference type="AlphaFoldDB" id="A0A2A9M3Q4"/>
<feature type="region of interest" description="Disordered" evidence="1">
    <location>
        <begin position="415"/>
        <end position="453"/>
    </location>
</feature>
<organism evidence="3 4">
    <name type="scientific">Besnoitia besnoiti</name>
    <name type="common">Apicomplexan protozoan</name>
    <dbReference type="NCBI Taxonomy" id="94643"/>
    <lineage>
        <taxon>Eukaryota</taxon>
        <taxon>Sar</taxon>
        <taxon>Alveolata</taxon>
        <taxon>Apicomplexa</taxon>
        <taxon>Conoidasida</taxon>
        <taxon>Coccidia</taxon>
        <taxon>Eucoccidiorida</taxon>
        <taxon>Eimeriorina</taxon>
        <taxon>Sarcocystidae</taxon>
        <taxon>Besnoitia</taxon>
    </lineage>
</organism>
<name>A0A2A9M3Q4_BESBE</name>
<keyword evidence="4" id="KW-1185">Reference proteome</keyword>
<feature type="transmembrane region" description="Helical" evidence="2">
    <location>
        <begin position="775"/>
        <end position="803"/>
    </location>
</feature>
<feature type="compositionally biased region" description="Low complexity" evidence="1">
    <location>
        <begin position="248"/>
        <end position="257"/>
    </location>
</feature>
<evidence type="ECO:0000313" key="4">
    <source>
        <dbReference type="Proteomes" id="UP000224006"/>
    </source>
</evidence>
<proteinExistence type="predicted"/>
<accession>A0A2A9M3Q4</accession>
<feature type="compositionally biased region" description="Basic and acidic residues" evidence="1">
    <location>
        <begin position="550"/>
        <end position="560"/>
    </location>
</feature>